<proteinExistence type="predicted"/>
<keyword evidence="4" id="KW-1185">Reference proteome</keyword>
<evidence type="ECO:0000256" key="1">
    <source>
        <dbReference type="SAM" id="MobiDB-lite"/>
    </source>
</evidence>
<evidence type="ECO:0000256" key="2">
    <source>
        <dbReference type="SAM" id="SignalP"/>
    </source>
</evidence>
<accession>A0A240UMU8</accession>
<name>A0A240UMU8_9GAMM</name>
<sequence length="93" mass="10026">MKATWLAPIMLALAVTPALASDTDTDDGQMQNDSLGEQQNTSSNPSDTEAGTAGKDHEERTTRQSDDMKLEAADHDRTNASRGDMRLEGDTDT</sequence>
<evidence type="ECO:0000313" key="4">
    <source>
        <dbReference type="Proteomes" id="UP000194457"/>
    </source>
</evidence>
<feature type="region of interest" description="Disordered" evidence="1">
    <location>
        <begin position="20"/>
        <end position="93"/>
    </location>
</feature>
<protein>
    <submittedName>
        <fullName evidence="3">Uncharacterized protein</fullName>
    </submittedName>
</protein>
<dbReference type="OrthoDB" id="6184318at2"/>
<reference evidence="3 4" key="1">
    <citation type="submission" date="2017-05" db="EMBL/GenBank/DDBJ databases">
        <authorList>
            <person name="Song R."/>
            <person name="Chenine A.L."/>
            <person name="Ruprecht R.M."/>
        </authorList>
    </citation>
    <scope>NUCLEOTIDE SEQUENCE [LARGE SCALE GENOMIC DNA]</scope>
    <source>
        <strain evidence="3">SW32</strain>
    </source>
</reference>
<dbReference type="RefSeq" id="WP_086899591.1">
    <property type="nucleotide sequence ID" value="NZ_CP021358.1"/>
</dbReference>
<feature type="compositionally biased region" description="Polar residues" evidence="1">
    <location>
        <begin position="28"/>
        <end position="49"/>
    </location>
</feature>
<feature type="signal peptide" evidence="2">
    <location>
        <begin position="1"/>
        <end position="20"/>
    </location>
</feature>
<dbReference type="KEGG" id="kma:B9H00_04060"/>
<keyword evidence="2" id="KW-0732">Signal</keyword>
<organism evidence="3 4">
    <name type="scientific">Kushneria marisflavi</name>
    <dbReference type="NCBI Taxonomy" id="157779"/>
    <lineage>
        <taxon>Bacteria</taxon>
        <taxon>Pseudomonadati</taxon>
        <taxon>Pseudomonadota</taxon>
        <taxon>Gammaproteobacteria</taxon>
        <taxon>Oceanospirillales</taxon>
        <taxon>Halomonadaceae</taxon>
        <taxon>Kushneria</taxon>
    </lineage>
</organism>
<dbReference type="AlphaFoldDB" id="A0A240UMU8"/>
<gene>
    <name evidence="3" type="ORF">B9H00_04060</name>
</gene>
<dbReference type="Proteomes" id="UP000194457">
    <property type="component" value="Chromosome"/>
</dbReference>
<feature type="compositionally biased region" description="Basic and acidic residues" evidence="1">
    <location>
        <begin position="54"/>
        <end position="93"/>
    </location>
</feature>
<evidence type="ECO:0000313" key="3">
    <source>
        <dbReference type="EMBL" id="ART62350.1"/>
    </source>
</evidence>
<dbReference type="EMBL" id="CP021358">
    <property type="protein sequence ID" value="ART62350.1"/>
    <property type="molecule type" value="Genomic_DNA"/>
</dbReference>
<feature type="chain" id="PRO_5043467128" evidence="2">
    <location>
        <begin position="21"/>
        <end position="93"/>
    </location>
</feature>